<sequence length="384" mass="43365">MNLQLYHQYIPSKYIPIRLAGNGIFGKVYICLPRDIAMSAKANASLRMADLRNKTIAVKVADGGKHLHNNHTPARRVLAKEVSTMQKIQAARCSDLMDQLPTILQHGPLLISPSSKEPPECDWLAMEVFHSPVTFLNFRRNFTFDAYTAPDELGAHIFLQLYPALQFLHKNLGIAHGDVHFGNILVDTKRETKHGFPGLVLIDYGSSLDDPPDEVETLKREDIKGLCCAIIEATEYNSKHVTDIQDTTQGEPIDRELRWEESGGDSVNDETDTTPGKTSDKSPEWDDLTGYCISDRKETIPGKTTARSPEWKKFLELIDDRGYGEDLKIDMEEVWSRYERHATELLEQVTPDTVQYIRNLVEKTAQKSKGRVTDEVLQTAINSL</sequence>
<name>A0A6G1JQR4_9PLEO</name>
<dbReference type="Proteomes" id="UP000799428">
    <property type="component" value="Unassembled WGS sequence"/>
</dbReference>
<feature type="compositionally biased region" description="Basic and acidic residues" evidence="1">
    <location>
        <begin position="252"/>
        <end position="261"/>
    </location>
</feature>
<dbReference type="PANTHER" id="PTHR44167:SF24">
    <property type="entry name" value="SERINE_THREONINE-PROTEIN KINASE CHK2"/>
    <property type="match status" value="1"/>
</dbReference>
<protein>
    <recommendedName>
        <fullName evidence="2">Protein kinase domain-containing protein</fullName>
    </recommendedName>
</protein>
<dbReference type="GO" id="GO:0005634">
    <property type="term" value="C:nucleus"/>
    <property type="evidence" value="ECO:0007669"/>
    <property type="project" value="TreeGrafter"/>
</dbReference>
<dbReference type="InterPro" id="IPR000719">
    <property type="entry name" value="Prot_kinase_dom"/>
</dbReference>
<evidence type="ECO:0000259" key="2">
    <source>
        <dbReference type="PROSITE" id="PS50011"/>
    </source>
</evidence>
<dbReference type="OrthoDB" id="3795368at2759"/>
<dbReference type="GO" id="GO:0005524">
    <property type="term" value="F:ATP binding"/>
    <property type="evidence" value="ECO:0007669"/>
    <property type="project" value="InterPro"/>
</dbReference>
<dbReference type="PANTHER" id="PTHR44167">
    <property type="entry name" value="OVARIAN-SPECIFIC SERINE/THREONINE-PROTEIN KINASE LOK-RELATED"/>
    <property type="match status" value="1"/>
</dbReference>
<dbReference type="GO" id="GO:0044773">
    <property type="term" value="P:mitotic DNA damage checkpoint signaling"/>
    <property type="evidence" value="ECO:0007669"/>
    <property type="project" value="TreeGrafter"/>
</dbReference>
<evidence type="ECO:0000256" key="1">
    <source>
        <dbReference type="SAM" id="MobiDB-lite"/>
    </source>
</evidence>
<keyword evidence="4" id="KW-1185">Reference proteome</keyword>
<gene>
    <name evidence="3" type="ORF">K504DRAFT_451949</name>
</gene>
<dbReference type="GO" id="GO:0005737">
    <property type="term" value="C:cytoplasm"/>
    <property type="evidence" value="ECO:0007669"/>
    <property type="project" value="TreeGrafter"/>
</dbReference>
<accession>A0A6G1JQR4</accession>
<dbReference type="SUPFAM" id="SSF56112">
    <property type="entry name" value="Protein kinase-like (PK-like)"/>
    <property type="match status" value="1"/>
</dbReference>
<dbReference type="SMART" id="SM00220">
    <property type="entry name" value="S_TKc"/>
    <property type="match status" value="1"/>
</dbReference>
<evidence type="ECO:0000313" key="4">
    <source>
        <dbReference type="Proteomes" id="UP000799428"/>
    </source>
</evidence>
<dbReference type="PROSITE" id="PS50011">
    <property type="entry name" value="PROTEIN_KINASE_DOM"/>
    <property type="match status" value="1"/>
</dbReference>
<dbReference type="EMBL" id="MU005790">
    <property type="protein sequence ID" value="KAF2702974.1"/>
    <property type="molecule type" value="Genomic_DNA"/>
</dbReference>
<proteinExistence type="predicted"/>
<reference evidence="3" key="1">
    <citation type="journal article" date="2020" name="Stud. Mycol.">
        <title>101 Dothideomycetes genomes: a test case for predicting lifestyles and emergence of pathogens.</title>
        <authorList>
            <person name="Haridas S."/>
            <person name="Albert R."/>
            <person name="Binder M."/>
            <person name="Bloem J."/>
            <person name="Labutti K."/>
            <person name="Salamov A."/>
            <person name="Andreopoulos B."/>
            <person name="Baker S."/>
            <person name="Barry K."/>
            <person name="Bills G."/>
            <person name="Bluhm B."/>
            <person name="Cannon C."/>
            <person name="Castanera R."/>
            <person name="Culley D."/>
            <person name="Daum C."/>
            <person name="Ezra D."/>
            <person name="Gonzalez J."/>
            <person name="Henrissat B."/>
            <person name="Kuo A."/>
            <person name="Liang C."/>
            <person name="Lipzen A."/>
            <person name="Lutzoni F."/>
            <person name="Magnuson J."/>
            <person name="Mondo S."/>
            <person name="Nolan M."/>
            <person name="Ohm R."/>
            <person name="Pangilinan J."/>
            <person name="Park H.-J."/>
            <person name="Ramirez L."/>
            <person name="Alfaro M."/>
            <person name="Sun H."/>
            <person name="Tritt A."/>
            <person name="Yoshinaga Y."/>
            <person name="Zwiers L.-H."/>
            <person name="Turgeon B."/>
            <person name="Goodwin S."/>
            <person name="Spatafora J."/>
            <person name="Crous P."/>
            <person name="Grigoriev I."/>
        </authorList>
    </citation>
    <scope>NUCLEOTIDE SEQUENCE</scope>
    <source>
        <strain evidence="3">CBS 279.74</strain>
    </source>
</reference>
<evidence type="ECO:0000313" key="3">
    <source>
        <dbReference type="EMBL" id="KAF2702974.1"/>
    </source>
</evidence>
<organism evidence="3 4">
    <name type="scientific">Pleomassaria siparia CBS 279.74</name>
    <dbReference type="NCBI Taxonomy" id="1314801"/>
    <lineage>
        <taxon>Eukaryota</taxon>
        <taxon>Fungi</taxon>
        <taxon>Dikarya</taxon>
        <taxon>Ascomycota</taxon>
        <taxon>Pezizomycotina</taxon>
        <taxon>Dothideomycetes</taxon>
        <taxon>Pleosporomycetidae</taxon>
        <taxon>Pleosporales</taxon>
        <taxon>Pleomassariaceae</taxon>
        <taxon>Pleomassaria</taxon>
    </lineage>
</organism>
<dbReference type="Gene3D" id="1.10.510.10">
    <property type="entry name" value="Transferase(Phosphotransferase) domain 1"/>
    <property type="match status" value="1"/>
</dbReference>
<feature type="domain" description="Protein kinase" evidence="2">
    <location>
        <begin position="14"/>
        <end position="384"/>
    </location>
</feature>
<feature type="region of interest" description="Disordered" evidence="1">
    <location>
        <begin position="242"/>
        <end position="288"/>
    </location>
</feature>
<dbReference type="InterPro" id="IPR011009">
    <property type="entry name" value="Kinase-like_dom_sf"/>
</dbReference>
<dbReference type="AlphaFoldDB" id="A0A6G1JQR4"/>
<dbReference type="GO" id="GO:0004674">
    <property type="term" value="F:protein serine/threonine kinase activity"/>
    <property type="evidence" value="ECO:0007669"/>
    <property type="project" value="TreeGrafter"/>
</dbReference>